<proteinExistence type="predicted"/>
<gene>
    <name evidence="1" type="ORF">LCGC14_0251620</name>
</gene>
<evidence type="ECO:0000313" key="1">
    <source>
        <dbReference type="EMBL" id="KKN88090.1"/>
    </source>
</evidence>
<name>A0A0F9U4C4_9ZZZZ</name>
<accession>A0A0F9U4C4</accession>
<comment type="caution">
    <text evidence="1">The sequence shown here is derived from an EMBL/GenBank/DDBJ whole genome shotgun (WGS) entry which is preliminary data.</text>
</comment>
<reference evidence="1" key="1">
    <citation type="journal article" date="2015" name="Nature">
        <title>Complex archaea that bridge the gap between prokaryotes and eukaryotes.</title>
        <authorList>
            <person name="Spang A."/>
            <person name="Saw J.H."/>
            <person name="Jorgensen S.L."/>
            <person name="Zaremba-Niedzwiedzka K."/>
            <person name="Martijn J."/>
            <person name="Lind A.E."/>
            <person name="van Eijk R."/>
            <person name="Schleper C."/>
            <person name="Guy L."/>
            <person name="Ettema T.J."/>
        </authorList>
    </citation>
    <scope>NUCLEOTIDE SEQUENCE</scope>
</reference>
<dbReference type="AlphaFoldDB" id="A0A0F9U4C4"/>
<dbReference type="EMBL" id="LAZR01000131">
    <property type="protein sequence ID" value="KKN88090.1"/>
    <property type="molecule type" value="Genomic_DNA"/>
</dbReference>
<protein>
    <recommendedName>
        <fullName evidence="2">Major tropism determinant N-terminal domain-containing protein</fullName>
    </recommendedName>
</protein>
<evidence type="ECO:0008006" key="2">
    <source>
        <dbReference type="Google" id="ProtNLM"/>
    </source>
</evidence>
<sequence length="147" mass="15476">MALPAIPNKGRRIRRFPLKTGETYVEGAPVLLDANGEIVEAGADPATILGFAASGAVLTDLDPDPGFKLVFVAYPDSTFFLEGTDTDPVAGDVGEPRDLDVDGNGVGTCALTTAFTRLLIEDIYVKGAGPVGFYEISILAANRQFQV</sequence>
<organism evidence="1">
    <name type="scientific">marine sediment metagenome</name>
    <dbReference type="NCBI Taxonomy" id="412755"/>
    <lineage>
        <taxon>unclassified sequences</taxon>
        <taxon>metagenomes</taxon>
        <taxon>ecological metagenomes</taxon>
    </lineage>
</organism>